<evidence type="ECO:0000256" key="8">
    <source>
        <dbReference type="SAM" id="Phobius"/>
    </source>
</evidence>
<feature type="transmembrane region" description="Helical" evidence="8">
    <location>
        <begin position="431"/>
        <end position="448"/>
    </location>
</feature>
<dbReference type="InterPro" id="IPR049453">
    <property type="entry name" value="Memb_transporter_dom"/>
</dbReference>
<dbReference type="Pfam" id="PF13515">
    <property type="entry name" value="FUSC_2"/>
    <property type="match status" value="1"/>
</dbReference>
<feature type="region of interest" description="Disordered" evidence="7">
    <location>
        <begin position="671"/>
        <end position="700"/>
    </location>
</feature>
<dbReference type="InterPro" id="IPR010020">
    <property type="entry name" value="Integral_membrane_YCCS_YHJK"/>
</dbReference>
<feature type="transmembrane region" description="Helical" evidence="8">
    <location>
        <begin position="455"/>
        <end position="470"/>
    </location>
</feature>
<evidence type="ECO:0000256" key="6">
    <source>
        <dbReference type="ARBA" id="ARBA00043993"/>
    </source>
</evidence>
<dbReference type="Pfam" id="PF12805">
    <property type="entry name" value="FUSC-like"/>
    <property type="match status" value="1"/>
</dbReference>
<evidence type="ECO:0000259" key="10">
    <source>
        <dbReference type="Pfam" id="PF13515"/>
    </source>
</evidence>
<feature type="transmembrane region" description="Helical" evidence="8">
    <location>
        <begin position="408"/>
        <end position="425"/>
    </location>
</feature>
<evidence type="ECO:0000256" key="7">
    <source>
        <dbReference type="SAM" id="MobiDB-lite"/>
    </source>
</evidence>
<feature type="transmembrane region" description="Helical" evidence="8">
    <location>
        <begin position="120"/>
        <end position="140"/>
    </location>
</feature>
<evidence type="ECO:0000256" key="1">
    <source>
        <dbReference type="ARBA" id="ARBA00004651"/>
    </source>
</evidence>
<evidence type="ECO:0000259" key="9">
    <source>
        <dbReference type="Pfam" id="PF12805"/>
    </source>
</evidence>
<keyword evidence="5 8" id="KW-0472">Membrane</keyword>
<evidence type="ECO:0000313" key="11">
    <source>
        <dbReference type="EMBL" id="GAA5160408.1"/>
    </source>
</evidence>
<dbReference type="NCBIfam" id="TIGR01667">
    <property type="entry name" value="YCCS_YHFK"/>
    <property type="match status" value="1"/>
</dbReference>
<feature type="transmembrane region" description="Helical" evidence="8">
    <location>
        <begin position="152"/>
        <end position="176"/>
    </location>
</feature>
<feature type="transmembrane region" description="Helical" evidence="8">
    <location>
        <begin position="72"/>
        <end position="89"/>
    </location>
</feature>
<evidence type="ECO:0000313" key="12">
    <source>
        <dbReference type="Proteomes" id="UP001500547"/>
    </source>
</evidence>
<feature type="domain" description="Integral membrane bound transporter" evidence="10">
    <location>
        <begin position="418"/>
        <end position="537"/>
    </location>
</feature>
<comment type="subcellular location">
    <subcellularLocation>
        <location evidence="1">Cell membrane</location>
        <topology evidence="1">Multi-pass membrane protein</topology>
    </subcellularLocation>
</comment>
<dbReference type="RefSeq" id="WP_345531561.1">
    <property type="nucleotide sequence ID" value="NZ_BAABLD010000002.1"/>
</dbReference>
<dbReference type="InterPro" id="IPR014743">
    <property type="entry name" value="Cl-channel_core"/>
</dbReference>
<feature type="transmembrane region" description="Helical" evidence="8">
    <location>
        <begin position="498"/>
        <end position="517"/>
    </location>
</feature>
<organism evidence="11 12">
    <name type="scientific">Viridibacterium curvum</name>
    <dbReference type="NCBI Taxonomy" id="1101404"/>
    <lineage>
        <taxon>Bacteria</taxon>
        <taxon>Pseudomonadati</taxon>
        <taxon>Pseudomonadota</taxon>
        <taxon>Betaproteobacteria</taxon>
        <taxon>Rhodocyclales</taxon>
        <taxon>Rhodocyclaceae</taxon>
        <taxon>Viridibacterium</taxon>
    </lineage>
</organism>
<name>A0ABP9QE64_9RHOO</name>
<protein>
    <submittedName>
        <fullName evidence="11">YccS family putative transporter</fullName>
    </submittedName>
</protein>
<comment type="similarity">
    <text evidence="6">Belongs to the YccS/YhfK family.</text>
</comment>
<evidence type="ECO:0000256" key="2">
    <source>
        <dbReference type="ARBA" id="ARBA00022475"/>
    </source>
</evidence>
<accession>A0ABP9QE64</accession>
<evidence type="ECO:0000256" key="5">
    <source>
        <dbReference type="ARBA" id="ARBA00023136"/>
    </source>
</evidence>
<reference evidence="12" key="1">
    <citation type="journal article" date="2019" name="Int. J. Syst. Evol. Microbiol.">
        <title>The Global Catalogue of Microorganisms (GCM) 10K type strain sequencing project: providing services to taxonomists for standard genome sequencing and annotation.</title>
        <authorList>
            <consortium name="The Broad Institute Genomics Platform"/>
            <consortium name="The Broad Institute Genome Sequencing Center for Infectious Disease"/>
            <person name="Wu L."/>
            <person name="Ma J."/>
        </authorList>
    </citation>
    <scope>NUCLEOTIDE SEQUENCE [LARGE SCALE GENOMIC DNA]</scope>
    <source>
        <strain evidence="12">JCM 18715</strain>
    </source>
</reference>
<proteinExistence type="inferred from homology"/>
<dbReference type="PANTHER" id="PTHR30509:SF8">
    <property type="entry name" value="INNER MEMBRANE PROTEIN YCCS"/>
    <property type="match status" value="1"/>
</dbReference>
<dbReference type="SUPFAM" id="SSF81340">
    <property type="entry name" value="Clc chloride channel"/>
    <property type="match status" value="1"/>
</dbReference>
<dbReference type="InterPro" id="IPR032692">
    <property type="entry name" value="YccS_N"/>
</dbReference>
<keyword evidence="4 8" id="KW-1133">Transmembrane helix</keyword>
<dbReference type="Proteomes" id="UP001500547">
    <property type="component" value="Unassembled WGS sequence"/>
</dbReference>
<dbReference type="InterPro" id="IPR010019">
    <property type="entry name" value="Integral_membrane_YccS"/>
</dbReference>
<feature type="transmembrane region" description="Helical" evidence="8">
    <location>
        <begin position="523"/>
        <end position="545"/>
    </location>
</feature>
<comment type="caution">
    <text evidence="11">The sequence shown here is derived from an EMBL/GenBank/DDBJ whole genome shotgun (WGS) entry which is preliminary data.</text>
</comment>
<dbReference type="EMBL" id="BAABLD010000002">
    <property type="protein sequence ID" value="GAA5160408.1"/>
    <property type="molecule type" value="Genomic_DNA"/>
</dbReference>
<dbReference type="PANTHER" id="PTHR30509">
    <property type="entry name" value="P-HYDROXYBENZOIC ACID EFFLUX PUMP SUBUNIT-RELATED"/>
    <property type="match status" value="1"/>
</dbReference>
<evidence type="ECO:0000256" key="3">
    <source>
        <dbReference type="ARBA" id="ARBA00022692"/>
    </source>
</evidence>
<keyword evidence="2" id="KW-1003">Cell membrane</keyword>
<keyword evidence="3 8" id="KW-0812">Transmembrane</keyword>
<dbReference type="NCBIfam" id="TIGR01666">
    <property type="entry name" value="YCCS"/>
    <property type="match status" value="1"/>
</dbReference>
<evidence type="ECO:0000256" key="4">
    <source>
        <dbReference type="ARBA" id="ARBA00022989"/>
    </source>
</evidence>
<feature type="domain" description="Integral membrane protein YccS N-terminal" evidence="9">
    <location>
        <begin position="75"/>
        <end position="362"/>
    </location>
</feature>
<gene>
    <name evidence="11" type="primary">yccS</name>
    <name evidence="11" type="ORF">GCM10025770_08130</name>
</gene>
<keyword evidence="12" id="KW-1185">Reference proteome</keyword>
<feature type="compositionally biased region" description="Basic and acidic residues" evidence="7">
    <location>
        <begin position="691"/>
        <end position="700"/>
    </location>
</feature>
<sequence>MTPQTPRHAPIGWLRRLWAHDKTLDSLKVAIAFAGVVLPCLLLNRDDWLIGLVLGVIACALAETEDRVPGRLRALAVTLVCFAVAAFSVRLLFPWPLLFATGLALSTFGFVMLGAMGERYAAIAVASLILAVYCMLVAYARHVSHSTLQSIWFEPLLLLTGAAWFGLVSVMAAAMVSTRAVRRSLASLYLSLGRYLALKARLFEPVGGRDIEAQRRELAAQNSALVGQFNRTREVLIRWVQEGRPRARNERFLKWYFLAQDIHERASSSHQPYEQLAEAFARSDILYRCQHLMQSQARGCRALAEAILRNDPFARVGEARHALDALLASRDHVVASDNPTWQALRDALEDLCRNVTRIETQLALAGTPDALPLDADTNLRDNAPRSLAEKLERLRADFSPRSARFRHGIRLACALTIGYALLHVFDIPQGYWVLLTTVFVCQPSYSSTWRRMGQRVGGTVLGLVAAWAFIDLFPHPYAQSALAVAAGVAFFALRHDRYLLATSCITVLVFACFSQLGDSYVLLWPRLFDTLIGAVIAGGAVAVILPDWQGQRLHGVMADTIEKSRLYLAEILGQYASGKRDDLPYRIARREAHNADAELSRTIAGMLDEPDRHHVAPELAWEFLNASHSLLAYASALGAHRERIDNFALLRELQPLADALDKALAQLAHELQGERPPEPSAPLPASLTTAEPDREASPTERRLLRQLRLMASALVTLRDVSQRLAERRSQK</sequence>
<feature type="transmembrane region" description="Helical" evidence="8">
    <location>
        <begin position="95"/>
        <end position="113"/>
    </location>
</feature>